<keyword evidence="6" id="KW-1185">Reference proteome</keyword>
<dbReference type="STRING" id="39966.A0A369JYD2"/>
<dbReference type="Gene3D" id="1.10.630.10">
    <property type="entry name" value="Cytochrome P450"/>
    <property type="match status" value="1"/>
</dbReference>
<dbReference type="AlphaFoldDB" id="A0A369JYD2"/>
<keyword evidence="2" id="KW-0560">Oxidoreductase</keyword>
<evidence type="ECO:0000313" key="5">
    <source>
        <dbReference type="EMBL" id="RDB24653.1"/>
    </source>
</evidence>
<dbReference type="Pfam" id="PF00067">
    <property type="entry name" value="p450"/>
    <property type="match status" value="1"/>
</dbReference>
<dbReference type="InterPro" id="IPR002401">
    <property type="entry name" value="Cyt_P450_E_grp-I"/>
</dbReference>
<evidence type="ECO:0000256" key="4">
    <source>
        <dbReference type="SAM" id="Phobius"/>
    </source>
</evidence>
<dbReference type="GO" id="GO:0020037">
    <property type="term" value="F:heme binding"/>
    <property type="evidence" value="ECO:0007669"/>
    <property type="project" value="InterPro"/>
</dbReference>
<reference evidence="5" key="1">
    <citation type="submission" date="2018-04" db="EMBL/GenBank/DDBJ databases">
        <title>Whole genome sequencing of Hypsizygus marmoreus.</title>
        <authorList>
            <person name="Choi I.-G."/>
            <person name="Min B."/>
            <person name="Kim J.-G."/>
            <person name="Kim S."/>
            <person name="Oh Y.-L."/>
            <person name="Kong W.-S."/>
            <person name="Park H."/>
            <person name="Jeong J."/>
            <person name="Song E.-S."/>
        </authorList>
    </citation>
    <scope>NUCLEOTIDE SEQUENCE [LARGE SCALE GENOMIC DNA]</scope>
    <source>
        <strain evidence="5">51987-8</strain>
    </source>
</reference>
<dbReference type="GO" id="GO:0016705">
    <property type="term" value="F:oxidoreductase activity, acting on paired donors, with incorporation or reduction of molecular oxygen"/>
    <property type="evidence" value="ECO:0007669"/>
    <property type="project" value="InterPro"/>
</dbReference>
<evidence type="ECO:0000256" key="2">
    <source>
        <dbReference type="ARBA" id="ARBA00023002"/>
    </source>
</evidence>
<keyword evidence="3" id="KW-0408">Iron</keyword>
<dbReference type="Proteomes" id="UP000076154">
    <property type="component" value="Unassembled WGS sequence"/>
</dbReference>
<feature type="transmembrane region" description="Helical" evidence="4">
    <location>
        <begin position="6"/>
        <end position="29"/>
    </location>
</feature>
<evidence type="ECO:0000256" key="1">
    <source>
        <dbReference type="ARBA" id="ARBA00022723"/>
    </source>
</evidence>
<comment type="caution">
    <text evidence="5">The sequence shown here is derived from an EMBL/GenBank/DDBJ whole genome shotgun (WGS) entry which is preliminary data.</text>
</comment>
<keyword evidence="1" id="KW-0479">Metal-binding</keyword>
<gene>
    <name evidence="5" type="primary">CYP93B1</name>
    <name evidence="5" type="ORF">Hypma_008226</name>
</gene>
<dbReference type="EMBL" id="LUEZ02000042">
    <property type="protein sequence ID" value="RDB24653.1"/>
    <property type="molecule type" value="Genomic_DNA"/>
</dbReference>
<dbReference type="GO" id="GO:0005506">
    <property type="term" value="F:iron ion binding"/>
    <property type="evidence" value="ECO:0007669"/>
    <property type="project" value="InterPro"/>
</dbReference>
<dbReference type="InParanoid" id="A0A369JYD2"/>
<protein>
    <submittedName>
        <fullName evidence="5">Licodione synthase</fullName>
    </submittedName>
</protein>
<dbReference type="GO" id="GO:0004497">
    <property type="term" value="F:monooxygenase activity"/>
    <property type="evidence" value="ECO:0007669"/>
    <property type="project" value="InterPro"/>
</dbReference>
<keyword evidence="4" id="KW-0472">Membrane</keyword>
<keyword evidence="4" id="KW-1133">Transmembrane helix</keyword>
<name>A0A369JYD2_HYPMA</name>
<dbReference type="InterPro" id="IPR001128">
    <property type="entry name" value="Cyt_P450"/>
</dbReference>
<keyword evidence="4" id="KW-0812">Transmembrane</keyword>
<proteinExistence type="predicted"/>
<evidence type="ECO:0000256" key="3">
    <source>
        <dbReference type="ARBA" id="ARBA00023004"/>
    </source>
</evidence>
<dbReference type="OrthoDB" id="1470350at2759"/>
<sequence length="281" mass="31473">MSPDSTMISFSASISILSGLAAIIFAYFLSPSLLRIFTTDKDGNILPPGPAMRYALLGKYPERALNTWAHRFGPLFSIWMGSQLFVVVSDPHIARELLVTNGAIFSTRKKIRIILRGRAITASEYGDNIVNCNPATYPKGDPRICCHNGLRSPYLYPLNLRRDPAGKLPINPAHFAGRFALKSDFLELCDGWTNNVDGSTTNPLIEHALDLAMEFMDLTEMTFDFEGPWSNAIDFLEPLQWIPTRTRARGHKLHDGLIEVYGNMIDESKLAWIQERMSPIA</sequence>
<dbReference type="InterPro" id="IPR036396">
    <property type="entry name" value="Cyt_P450_sf"/>
</dbReference>
<dbReference type="PANTHER" id="PTHR47944">
    <property type="entry name" value="CYTOCHROME P450 98A9"/>
    <property type="match status" value="1"/>
</dbReference>
<accession>A0A369JYD2</accession>
<evidence type="ECO:0000313" key="6">
    <source>
        <dbReference type="Proteomes" id="UP000076154"/>
    </source>
</evidence>
<dbReference type="SUPFAM" id="SSF48264">
    <property type="entry name" value="Cytochrome P450"/>
    <property type="match status" value="1"/>
</dbReference>
<organism evidence="5 6">
    <name type="scientific">Hypsizygus marmoreus</name>
    <name type="common">White beech mushroom</name>
    <name type="synonym">Agaricus marmoreus</name>
    <dbReference type="NCBI Taxonomy" id="39966"/>
    <lineage>
        <taxon>Eukaryota</taxon>
        <taxon>Fungi</taxon>
        <taxon>Dikarya</taxon>
        <taxon>Basidiomycota</taxon>
        <taxon>Agaricomycotina</taxon>
        <taxon>Agaricomycetes</taxon>
        <taxon>Agaricomycetidae</taxon>
        <taxon>Agaricales</taxon>
        <taxon>Tricholomatineae</taxon>
        <taxon>Lyophyllaceae</taxon>
        <taxon>Hypsizygus</taxon>
    </lineage>
</organism>
<dbReference type="PRINTS" id="PR00463">
    <property type="entry name" value="EP450I"/>
</dbReference>